<dbReference type="EMBL" id="SIJB01000004">
    <property type="protein sequence ID" value="NBI27557.1"/>
    <property type="molecule type" value="Genomic_DNA"/>
</dbReference>
<organism evidence="2 3">
    <name type="scientific">Chengkuizengella marina</name>
    <dbReference type="NCBI Taxonomy" id="2507566"/>
    <lineage>
        <taxon>Bacteria</taxon>
        <taxon>Bacillati</taxon>
        <taxon>Bacillota</taxon>
        <taxon>Bacilli</taxon>
        <taxon>Bacillales</taxon>
        <taxon>Paenibacillaceae</taxon>
        <taxon>Chengkuizengella</taxon>
    </lineage>
</organism>
<accession>A0A6N9PX24</accession>
<gene>
    <name evidence="2" type="ORF">ERL59_01060</name>
</gene>
<dbReference type="SUPFAM" id="SSF102110">
    <property type="entry name" value="(2r)-phospho-3-sulfolactate synthase ComA"/>
    <property type="match status" value="1"/>
</dbReference>
<proteinExistence type="inferred from homology"/>
<dbReference type="InterPro" id="IPR036112">
    <property type="entry name" value="ComA_synth_sf"/>
</dbReference>
<dbReference type="InterPro" id="IPR003830">
    <property type="entry name" value="ComA_synth"/>
</dbReference>
<comment type="similarity">
    <text evidence="1">Belongs to the phosphosulfolactate synthase family.</text>
</comment>
<dbReference type="OrthoDB" id="7809088at2"/>
<dbReference type="PANTHER" id="PTHR48413:SF1">
    <property type="entry name" value="PROTEIN HEAT-STRESS-ASSOCIATED 32"/>
    <property type="match status" value="1"/>
</dbReference>
<dbReference type="PANTHER" id="PTHR48413">
    <property type="match status" value="1"/>
</dbReference>
<sequence length="266" mass="29759">MRIITDIDWVQKLKDPIGKRTYKPRNTGITMVIDKGMGLLAFEDLLNTTSEYIDIIKLGFGTSPLYPKQVLENKIGLAKKHNITITPGGTFLEVAISQNCVNSYFKMIKSLGFNGIEVSDGTIELSRQFRDDLIKFGLEEGLNVFTEYGKKIKGAKINFNELIHTVHQDIEKGASLVTIEGRESGVEVGIFDEHGECDKDDIFQIINSVSQPEKIMWEAPLKSQQILFINNLGPKVNLGNISPGEVFALESIRRGLRSDTFHLANK</sequence>
<evidence type="ECO:0000256" key="1">
    <source>
        <dbReference type="ARBA" id="ARBA00010424"/>
    </source>
</evidence>
<protein>
    <submittedName>
        <fullName evidence="2">Phosphosulfolactate synthase</fullName>
    </submittedName>
</protein>
<comment type="caution">
    <text evidence="2">The sequence shown here is derived from an EMBL/GenBank/DDBJ whole genome shotgun (WGS) entry which is preliminary data.</text>
</comment>
<dbReference type="InterPro" id="IPR013785">
    <property type="entry name" value="Aldolase_TIM"/>
</dbReference>
<dbReference type="Gene3D" id="3.20.20.70">
    <property type="entry name" value="Aldolase class I"/>
    <property type="match status" value="1"/>
</dbReference>
<name>A0A6N9PX24_9BACL</name>
<dbReference type="AlphaFoldDB" id="A0A6N9PX24"/>
<dbReference type="Pfam" id="PF02679">
    <property type="entry name" value="ComA"/>
    <property type="match status" value="1"/>
</dbReference>
<evidence type="ECO:0000313" key="2">
    <source>
        <dbReference type="EMBL" id="NBI27557.1"/>
    </source>
</evidence>
<reference evidence="2 3" key="1">
    <citation type="submission" date="2019-01" db="EMBL/GenBank/DDBJ databases">
        <title>Chengkuizengella sp. nov., isolated from deep-sea sediment of East Pacific Ocean.</title>
        <authorList>
            <person name="Yang J."/>
            <person name="Lai Q."/>
            <person name="Shao Z."/>
        </authorList>
    </citation>
    <scope>NUCLEOTIDE SEQUENCE [LARGE SCALE GENOMIC DNA]</scope>
    <source>
        <strain evidence="2 3">YPA3-1-1</strain>
    </source>
</reference>
<keyword evidence="3" id="KW-1185">Reference proteome</keyword>
<evidence type="ECO:0000313" key="3">
    <source>
        <dbReference type="Proteomes" id="UP000448943"/>
    </source>
</evidence>
<dbReference type="RefSeq" id="WP_160643627.1">
    <property type="nucleotide sequence ID" value="NZ_SIJB01000004.1"/>
</dbReference>
<dbReference type="Proteomes" id="UP000448943">
    <property type="component" value="Unassembled WGS sequence"/>
</dbReference>